<dbReference type="AlphaFoldDB" id="A0A699RY73"/>
<proteinExistence type="predicted"/>
<gene>
    <name evidence="1" type="ORF">Tci_860314</name>
</gene>
<protein>
    <submittedName>
        <fullName evidence="1">Uncharacterized protein</fullName>
    </submittedName>
</protein>
<sequence>RVGVSDARAAHIEVARHGGRPLRLHYRDAEYVVDGFARASLVFYFHGNVVGLHAGFSAAGFVHHRTRYPSHTKAIGTHCAQQAAGRARVPVHGGVVATSPVEQHAAQGYGQRVVGALAGRYRNGDGGASLDGVAAGQWHDGATNGNGSRQRGGGRGGAGLYYQLHIAPGNAEQRPHPVDNAVFLYIHCHRVLALRRRSKRGNTGRSIEVVDNAPAYPKWGVSRVRIGSSVGHHRLRGGESGRQGARGIGLAKCIFQFIAI</sequence>
<feature type="non-terminal residue" evidence="1">
    <location>
        <position position="1"/>
    </location>
</feature>
<organism evidence="1">
    <name type="scientific">Tanacetum cinerariifolium</name>
    <name type="common">Dalmatian daisy</name>
    <name type="synonym">Chrysanthemum cinerariifolium</name>
    <dbReference type="NCBI Taxonomy" id="118510"/>
    <lineage>
        <taxon>Eukaryota</taxon>
        <taxon>Viridiplantae</taxon>
        <taxon>Streptophyta</taxon>
        <taxon>Embryophyta</taxon>
        <taxon>Tracheophyta</taxon>
        <taxon>Spermatophyta</taxon>
        <taxon>Magnoliopsida</taxon>
        <taxon>eudicotyledons</taxon>
        <taxon>Gunneridae</taxon>
        <taxon>Pentapetalae</taxon>
        <taxon>asterids</taxon>
        <taxon>campanulids</taxon>
        <taxon>Asterales</taxon>
        <taxon>Asteraceae</taxon>
        <taxon>Asteroideae</taxon>
        <taxon>Anthemideae</taxon>
        <taxon>Anthemidinae</taxon>
        <taxon>Tanacetum</taxon>
    </lineage>
</organism>
<name>A0A699RY73_TANCI</name>
<accession>A0A699RY73</accession>
<evidence type="ECO:0000313" key="1">
    <source>
        <dbReference type="EMBL" id="GFC88344.1"/>
    </source>
</evidence>
<feature type="non-terminal residue" evidence="1">
    <location>
        <position position="260"/>
    </location>
</feature>
<comment type="caution">
    <text evidence="1">The sequence shown here is derived from an EMBL/GenBank/DDBJ whole genome shotgun (WGS) entry which is preliminary data.</text>
</comment>
<reference evidence="1" key="1">
    <citation type="journal article" date="2019" name="Sci. Rep.">
        <title>Draft genome of Tanacetum cinerariifolium, the natural source of mosquito coil.</title>
        <authorList>
            <person name="Yamashiro T."/>
            <person name="Shiraishi A."/>
            <person name="Satake H."/>
            <person name="Nakayama K."/>
        </authorList>
    </citation>
    <scope>NUCLEOTIDE SEQUENCE</scope>
</reference>
<dbReference type="EMBL" id="BKCJ011115050">
    <property type="protein sequence ID" value="GFC88344.1"/>
    <property type="molecule type" value="Genomic_DNA"/>
</dbReference>